<evidence type="ECO:0000256" key="1">
    <source>
        <dbReference type="SAM" id="Phobius"/>
    </source>
</evidence>
<sequence length="76" mass="8728">MVKGSANDNKLINTDESESCVNAVVLFNKLKVDFIPFSSLHLLIIFIYHHFIVVEADEIKSIIKKNNEYILNNCFL</sequence>
<accession>Q481X6</accession>
<evidence type="ECO:0000313" key="3">
    <source>
        <dbReference type="Proteomes" id="UP000000547"/>
    </source>
</evidence>
<keyword evidence="1" id="KW-0472">Membrane</keyword>
<keyword evidence="1" id="KW-1133">Transmembrane helix</keyword>
<dbReference type="EMBL" id="CP000083">
    <property type="protein sequence ID" value="AAZ26953.1"/>
    <property type="molecule type" value="Genomic_DNA"/>
</dbReference>
<feature type="transmembrane region" description="Helical" evidence="1">
    <location>
        <begin position="34"/>
        <end position="54"/>
    </location>
</feature>
<organism evidence="2 3">
    <name type="scientific">Colwellia psychrerythraea (strain 34H / ATCC BAA-681)</name>
    <name type="common">Vibrio psychroerythus</name>
    <dbReference type="NCBI Taxonomy" id="167879"/>
    <lineage>
        <taxon>Bacteria</taxon>
        <taxon>Pseudomonadati</taxon>
        <taxon>Pseudomonadota</taxon>
        <taxon>Gammaproteobacteria</taxon>
        <taxon>Alteromonadales</taxon>
        <taxon>Colwelliaceae</taxon>
        <taxon>Colwellia</taxon>
    </lineage>
</organism>
<name>Q481X6_COLP3</name>
<reference evidence="2" key="1">
    <citation type="journal article" date="2005" name="Proc. Natl. Acad. Sci. U.S.A.">
        <title>The psychrophilic lifestyle as revealed by the genome sequence of Colwellia psychrerythraea 34H through genomic and proteomic analyses.</title>
        <authorList>
            <person name="Methe B.A."/>
            <person name="Nelson K.E."/>
            <person name="Deming J.W."/>
            <person name="Momen B."/>
            <person name="Melamud E."/>
            <person name="Zhang X."/>
            <person name="Moult J."/>
            <person name="Madupu R."/>
            <person name="Nelson W.C."/>
            <person name="Dodson R.J."/>
            <person name="Brinkac L.M."/>
            <person name="Daugherty S.C."/>
            <person name="Durkin A.S."/>
            <person name="DeBoy R.T."/>
            <person name="Kolonay J.F."/>
            <person name="Sullivan S.A."/>
            <person name="Zhou L."/>
            <person name="Davidsen T.M."/>
            <person name="Wu M."/>
            <person name="Huston A.L."/>
            <person name="Lewis M."/>
            <person name="Weaver B."/>
            <person name="Weidman J.F."/>
            <person name="Khouri H."/>
            <person name="Utterback T.R."/>
            <person name="Feldblyum T.V."/>
            <person name="Fraser C.M."/>
        </authorList>
    </citation>
    <scope>NUCLEOTIDE SEQUENCE [LARGE SCALE GENOMIC DNA]</scope>
    <source>
        <strain evidence="2">34H</strain>
    </source>
</reference>
<dbReference type="AlphaFoldDB" id="Q481X6"/>
<gene>
    <name evidence="2" type="ordered locus">CPS_2426</name>
</gene>
<dbReference type="HOGENOM" id="CLU_2648267_0_0_6"/>
<dbReference type="Proteomes" id="UP000000547">
    <property type="component" value="Chromosome"/>
</dbReference>
<proteinExistence type="predicted"/>
<dbReference type="KEGG" id="cps:CPS_2426"/>
<dbReference type="STRING" id="167879.CPS_2426"/>
<keyword evidence="1" id="KW-0812">Transmembrane</keyword>
<protein>
    <submittedName>
        <fullName evidence="2">Uncharacterized protein</fullName>
    </submittedName>
</protein>
<evidence type="ECO:0000313" key="2">
    <source>
        <dbReference type="EMBL" id="AAZ26953.1"/>
    </source>
</evidence>